<protein>
    <submittedName>
        <fullName evidence="1">Uncharacterized protein</fullName>
    </submittedName>
</protein>
<dbReference type="EMBL" id="BLIO01000001">
    <property type="protein sequence ID" value="GFE11982.1"/>
    <property type="molecule type" value="Genomic_DNA"/>
</dbReference>
<name>A0A640SML2_9ACTN</name>
<sequence>MLVVTRGVTRRCNSPHQRALAALAYLRWHDTLARLAAGFTSAMRRRALPMVHFLLCRDLYVINTP</sequence>
<organism evidence="1 2">
    <name type="scientific">Streptomyces glebosus</name>
    <dbReference type="NCBI Taxonomy" id="249580"/>
    <lineage>
        <taxon>Bacteria</taxon>
        <taxon>Bacillati</taxon>
        <taxon>Actinomycetota</taxon>
        <taxon>Actinomycetes</taxon>
        <taxon>Kitasatosporales</taxon>
        <taxon>Streptomycetaceae</taxon>
        <taxon>Streptomyces</taxon>
    </lineage>
</organism>
<reference evidence="1 2" key="1">
    <citation type="submission" date="2019-12" db="EMBL/GenBank/DDBJ databases">
        <title>Whole genome shotgun sequence of Streptomyces hygroscopicus subsp. glebosus NBRC 13786.</title>
        <authorList>
            <person name="Ichikawa N."/>
            <person name="Kimura A."/>
            <person name="Kitahashi Y."/>
            <person name="Komaki H."/>
            <person name="Tamura T."/>
        </authorList>
    </citation>
    <scope>NUCLEOTIDE SEQUENCE [LARGE SCALE GENOMIC DNA]</scope>
    <source>
        <strain evidence="1 2">NBRC 13786</strain>
    </source>
</reference>
<proteinExistence type="predicted"/>
<evidence type="ECO:0000313" key="2">
    <source>
        <dbReference type="Proteomes" id="UP000430079"/>
    </source>
</evidence>
<dbReference type="Proteomes" id="UP000430079">
    <property type="component" value="Unassembled WGS sequence"/>
</dbReference>
<dbReference type="AlphaFoldDB" id="A0A640SML2"/>
<accession>A0A640SML2</accession>
<gene>
    <name evidence="1" type="ORF">Sgleb_00290</name>
</gene>
<evidence type="ECO:0000313" key="1">
    <source>
        <dbReference type="EMBL" id="GFE11982.1"/>
    </source>
</evidence>
<keyword evidence="2" id="KW-1185">Reference proteome</keyword>
<comment type="caution">
    <text evidence="1">The sequence shown here is derived from an EMBL/GenBank/DDBJ whole genome shotgun (WGS) entry which is preliminary data.</text>
</comment>